<organism evidence="1">
    <name type="scientific">mine drainage metagenome</name>
    <dbReference type="NCBI Taxonomy" id="410659"/>
    <lineage>
        <taxon>unclassified sequences</taxon>
        <taxon>metagenomes</taxon>
        <taxon>ecological metagenomes</taxon>
    </lineage>
</organism>
<sequence>MTLLAVITIIVAAIYPPIVG</sequence>
<evidence type="ECO:0000313" key="1">
    <source>
        <dbReference type="EMBL" id="CBI00857.1"/>
    </source>
</evidence>
<dbReference type="EMBL" id="CABO01000006">
    <property type="protein sequence ID" value="CBI00857.1"/>
    <property type="molecule type" value="Genomic_DNA"/>
</dbReference>
<proteinExistence type="predicted"/>
<name>E6Q0Z7_9ZZZZ</name>
<gene>
    <name evidence="1" type="ORF">CARN4_0204</name>
</gene>
<comment type="caution">
    <text evidence="1">The sequence shown here is derived from an EMBL/GenBank/DDBJ whole genome shotgun (WGS) entry which is preliminary data.</text>
</comment>
<protein>
    <submittedName>
        <fullName evidence="1">Uncharacterized protein</fullName>
    </submittedName>
</protein>
<accession>E6Q0Z7</accession>
<reference evidence="1" key="1">
    <citation type="submission" date="2009-10" db="EMBL/GenBank/DDBJ databases">
        <title>Diversity of trophic interactions inside an arsenic-rich microbial ecosystem.</title>
        <authorList>
            <person name="Bertin P.N."/>
            <person name="Heinrich-Salmeron A."/>
            <person name="Pelletier E."/>
            <person name="Goulhen-Chollet F."/>
            <person name="Arsene-Ploetze F."/>
            <person name="Gallien S."/>
            <person name="Calteau A."/>
            <person name="Vallenet D."/>
            <person name="Casiot C."/>
            <person name="Chane-Woon-Ming B."/>
            <person name="Giloteaux L."/>
            <person name="Barakat M."/>
            <person name="Bonnefoy V."/>
            <person name="Bruneel O."/>
            <person name="Chandler M."/>
            <person name="Cleiss J."/>
            <person name="Duran R."/>
            <person name="Elbaz-Poulichet F."/>
            <person name="Fonknechten N."/>
            <person name="Lauga B."/>
            <person name="Mornico D."/>
            <person name="Ortet P."/>
            <person name="Schaeffer C."/>
            <person name="Siguier P."/>
            <person name="Alexander Thil Smith A."/>
            <person name="Van Dorsselaer A."/>
            <person name="Weissenbach J."/>
            <person name="Medigue C."/>
            <person name="Le Paslier D."/>
        </authorList>
    </citation>
    <scope>NUCLEOTIDE SEQUENCE</scope>
</reference>
<dbReference type="AlphaFoldDB" id="E6Q0Z7"/>